<keyword evidence="3" id="KW-0238">DNA-binding</keyword>
<dbReference type="Proteomes" id="UP000199387">
    <property type="component" value="Unassembled WGS sequence"/>
</dbReference>
<dbReference type="InterPro" id="IPR000847">
    <property type="entry name" value="LysR_HTH_N"/>
</dbReference>
<keyword evidence="7" id="KW-1185">Reference proteome</keyword>
<name>A0A1G6LDE3_9BACL</name>
<dbReference type="Pfam" id="PF00126">
    <property type="entry name" value="HTH_1"/>
    <property type="match status" value="1"/>
</dbReference>
<evidence type="ECO:0000313" key="7">
    <source>
        <dbReference type="Proteomes" id="UP000199387"/>
    </source>
</evidence>
<dbReference type="PROSITE" id="PS50931">
    <property type="entry name" value="HTH_LYSR"/>
    <property type="match status" value="1"/>
</dbReference>
<feature type="domain" description="HTH lysR-type" evidence="5">
    <location>
        <begin position="1"/>
        <end position="58"/>
    </location>
</feature>
<dbReference type="GO" id="GO:0000976">
    <property type="term" value="F:transcription cis-regulatory region binding"/>
    <property type="evidence" value="ECO:0007669"/>
    <property type="project" value="TreeGrafter"/>
</dbReference>
<dbReference type="InterPro" id="IPR036388">
    <property type="entry name" value="WH-like_DNA-bd_sf"/>
</dbReference>
<dbReference type="Pfam" id="PF03466">
    <property type="entry name" value="LysR_substrate"/>
    <property type="match status" value="1"/>
</dbReference>
<accession>A0A1G6LDE3</accession>
<dbReference type="GO" id="GO:0003700">
    <property type="term" value="F:DNA-binding transcription factor activity"/>
    <property type="evidence" value="ECO:0007669"/>
    <property type="project" value="InterPro"/>
</dbReference>
<dbReference type="STRING" id="1236220.SAMN04488112_107179"/>
<dbReference type="FunFam" id="1.10.10.10:FF:000001">
    <property type="entry name" value="LysR family transcriptional regulator"/>
    <property type="match status" value="1"/>
</dbReference>
<dbReference type="Gene3D" id="1.10.10.10">
    <property type="entry name" value="Winged helix-like DNA-binding domain superfamily/Winged helix DNA-binding domain"/>
    <property type="match status" value="1"/>
</dbReference>
<gene>
    <name evidence="6" type="ORF">SAMN04488112_107179</name>
</gene>
<dbReference type="InterPro" id="IPR036390">
    <property type="entry name" value="WH_DNA-bd_sf"/>
</dbReference>
<protein>
    <submittedName>
        <fullName evidence="6">Transcriptional regulator, LysR family</fullName>
    </submittedName>
</protein>
<evidence type="ECO:0000259" key="5">
    <source>
        <dbReference type="PROSITE" id="PS50931"/>
    </source>
</evidence>
<evidence type="ECO:0000256" key="3">
    <source>
        <dbReference type="ARBA" id="ARBA00023125"/>
    </source>
</evidence>
<dbReference type="PANTHER" id="PTHR30126">
    <property type="entry name" value="HTH-TYPE TRANSCRIPTIONAL REGULATOR"/>
    <property type="match status" value="1"/>
</dbReference>
<dbReference type="EMBL" id="FMZA01000007">
    <property type="protein sequence ID" value="SDC41268.1"/>
    <property type="molecule type" value="Genomic_DNA"/>
</dbReference>
<evidence type="ECO:0000256" key="1">
    <source>
        <dbReference type="ARBA" id="ARBA00009437"/>
    </source>
</evidence>
<keyword evidence="2" id="KW-0805">Transcription regulation</keyword>
<dbReference type="AlphaFoldDB" id="A0A1G6LDE3"/>
<dbReference type="RefSeq" id="WP_091568212.1">
    <property type="nucleotide sequence ID" value="NZ_FMZA01000007.1"/>
</dbReference>
<dbReference type="SUPFAM" id="SSF53850">
    <property type="entry name" value="Periplasmic binding protein-like II"/>
    <property type="match status" value="1"/>
</dbReference>
<organism evidence="6 7">
    <name type="scientific">Melghirimyces thermohalophilus</name>
    <dbReference type="NCBI Taxonomy" id="1236220"/>
    <lineage>
        <taxon>Bacteria</taxon>
        <taxon>Bacillati</taxon>
        <taxon>Bacillota</taxon>
        <taxon>Bacilli</taxon>
        <taxon>Bacillales</taxon>
        <taxon>Thermoactinomycetaceae</taxon>
        <taxon>Melghirimyces</taxon>
    </lineage>
</organism>
<evidence type="ECO:0000256" key="2">
    <source>
        <dbReference type="ARBA" id="ARBA00023015"/>
    </source>
</evidence>
<evidence type="ECO:0000256" key="4">
    <source>
        <dbReference type="ARBA" id="ARBA00023163"/>
    </source>
</evidence>
<dbReference type="CDD" id="cd05466">
    <property type="entry name" value="PBP2_LTTR_substrate"/>
    <property type="match status" value="1"/>
</dbReference>
<sequence>MELRQLITFRTIVEVGGFKRAAERLDYAQSSITTHIKQLEKELGSPLFDRLGKNISLTQTGRRFLPYALDMIQLYTESKEAVLRDDEVSGPLTIGASESLMIYWMPELMMDFMKEYPKIDLTLKSLDYPDVTSQLKRGDIDVALLVETSHWNPPECRIQKLKDEKLILVQSTNNQTAKSEQTMLYTEKACSWRPIFENRLSVGGTKSFFKVELPSVEAIKKSVLCGLGISLLPLFTVEEELAKGDLVELPTDMENHPIGIYAAFHQNKWISANLSAFLNKLREKSASTI</sequence>
<dbReference type="InterPro" id="IPR005119">
    <property type="entry name" value="LysR_subst-bd"/>
</dbReference>
<proteinExistence type="inferred from homology"/>
<dbReference type="SUPFAM" id="SSF46785">
    <property type="entry name" value="Winged helix' DNA-binding domain"/>
    <property type="match status" value="1"/>
</dbReference>
<dbReference type="PANTHER" id="PTHR30126:SF100">
    <property type="entry name" value="LYSR-FAMILY TRANSCRIPTIONAL REGULATOR"/>
    <property type="match status" value="1"/>
</dbReference>
<keyword evidence="4" id="KW-0804">Transcription</keyword>
<dbReference type="OrthoDB" id="9785745at2"/>
<reference evidence="6 7" key="1">
    <citation type="submission" date="2016-10" db="EMBL/GenBank/DDBJ databases">
        <authorList>
            <person name="de Groot N.N."/>
        </authorList>
    </citation>
    <scope>NUCLEOTIDE SEQUENCE [LARGE SCALE GENOMIC DNA]</scope>
    <source>
        <strain evidence="6 7">DSM 45514</strain>
    </source>
</reference>
<dbReference type="Gene3D" id="3.40.190.290">
    <property type="match status" value="1"/>
</dbReference>
<dbReference type="PRINTS" id="PR00039">
    <property type="entry name" value="HTHLYSR"/>
</dbReference>
<evidence type="ECO:0000313" key="6">
    <source>
        <dbReference type="EMBL" id="SDC41268.1"/>
    </source>
</evidence>
<comment type="similarity">
    <text evidence="1">Belongs to the LysR transcriptional regulatory family.</text>
</comment>